<reference evidence="9 10" key="1">
    <citation type="submission" date="2020-08" db="EMBL/GenBank/DDBJ databases">
        <title>Bridging the membrane lipid divide: bacteria of the FCB group superphylum have the potential to synthesize archaeal ether lipids.</title>
        <authorList>
            <person name="Villanueva L."/>
            <person name="Von Meijenfeldt F.A.B."/>
            <person name="Westbye A.B."/>
            <person name="Yadav S."/>
            <person name="Hopmans E.C."/>
            <person name="Dutilh B.E."/>
            <person name="Sinninghe Damste J.S."/>
        </authorList>
    </citation>
    <scope>NUCLEOTIDE SEQUENCE [LARGE SCALE GENOMIC DNA]</scope>
    <source>
        <strain evidence="9">NIOZ-UU30</strain>
    </source>
</reference>
<dbReference type="EMBL" id="JACNJH010000292">
    <property type="protein sequence ID" value="MBC8363358.1"/>
    <property type="molecule type" value="Genomic_DNA"/>
</dbReference>
<proteinExistence type="inferred from homology"/>
<feature type="region of interest" description="Disordered" evidence="6">
    <location>
        <begin position="1"/>
        <end position="25"/>
    </location>
</feature>
<dbReference type="Gene3D" id="1.10.443.10">
    <property type="entry name" value="Intergrase catalytic core"/>
    <property type="match status" value="1"/>
</dbReference>
<dbReference type="PROSITE" id="PS51900">
    <property type="entry name" value="CB"/>
    <property type="match status" value="1"/>
</dbReference>
<dbReference type="GO" id="GO:0003677">
    <property type="term" value="F:DNA binding"/>
    <property type="evidence" value="ECO:0007669"/>
    <property type="project" value="UniProtKB-UniRule"/>
</dbReference>
<dbReference type="PROSITE" id="PS51898">
    <property type="entry name" value="TYR_RECOMBINASE"/>
    <property type="match status" value="1"/>
</dbReference>
<evidence type="ECO:0000256" key="4">
    <source>
        <dbReference type="ARBA" id="ARBA00023172"/>
    </source>
</evidence>
<evidence type="ECO:0000256" key="2">
    <source>
        <dbReference type="ARBA" id="ARBA00022908"/>
    </source>
</evidence>
<dbReference type="Proteomes" id="UP000603434">
    <property type="component" value="Unassembled WGS sequence"/>
</dbReference>
<dbReference type="GO" id="GO:0015074">
    <property type="term" value="P:DNA integration"/>
    <property type="evidence" value="ECO:0007669"/>
    <property type="project" value="UniProtKB-KW"/>
</dbReference>
<gene>
    <name evidence="9" type="ORF">H8E23_18420</name>
</gene>
<accession>A0A8J6NZ67</accession>
<dbReference type="PANTHER" id="PTHR30349">
    <property type="entry name" value="PHAGE INTEGRASE-RELATED"/>
    <property type="match status" value="1"/>
</dbReference>
<evidence type="ECO:0000259" key="7">
    <source>
        <dbReference type="PROSITE" id="PS51898"/>
    </source>
</evidence>
<protein>
    <submittedName>
        <fullName evidence="9">Tyrosine-type recombinase/integrase</fullName>
    </submittedName>
</protein>
<keyword evidence="3 5" id="KW-0238">DNA-binding</keyword>
<dbReference type="Pfam" id="PF00589">
    <property type="entry name" value="Phage_integrase"/>
    <property type="match status" value="1"/>
</dbReference>
<evidence type="ECO:0000313" key="10">
    <source>
        <dbReference type="Proteomes" id="UP000603434"/>
    </source>
</evidence>
<evidence type="ECO:0000256" key="1">
    <source>
        <dbReference type="ARBA" id="ARBA00008857"/>
    </source>
</evidence>
<dbReference type="GO" id="GO:0006310">
    <property type="term" value="P:DNA recombination"/>
    <property type="evidence" value="ECO:0007669"/>
    <property type="project" value="UniProtKB-KW"/>
</dbReference>
<feature type="domain" description="Tyr recombinase" evidence="7">
    <location>
        <begin position="224"/>
        <end position="404"/>
    </location>
</feature>
<dbReference type="InterPro" id="IPR050090">
    <property type="entry name" value="Tyrosine_recombinase_XerCD"/>
</dbReference>
<keyword evidence="4" id="KW-0233">DNA recombination</keyword>
<evidence type="ECO:0000256" key="3">
    <source>
        <dbReference type="ARBA" id="ARBA00023125"/>
    </source>
</evidence>
<organism evidence="9 10">
    <name type="scientific">Candidatus Desulfatibia profunda</name>
    <dbReference type="NCBI Taxonomy" id="2841695"/>
    <lineage>
        <taxon>Bacteria</taxon>
        <taxon>Pseudomonadati</taxon>
        <taxon>Thermodesulfobacteriota</taxon>
        <taxon>Desulfobacteria</taxon>
        <taxon>Desulfobacterales</taxon>
        <taxon>Desulfobacterales incertae sedis</taxon>
        <taxon>Candidatus Desulfatibia</taxon>
    </lineage>
</organism>
<evidence type="ECO:0000256" key="6">
    <source>
        <dbReference type="SAM" id="MobiDB-lite"/>
    </source>
</evidence>
<dbReference type="PANTHER" id="PTHR30349:SF41">
    <property type="entry name" value="INTEGRASE_RECOMBINASE PROTEIN MJ0367-RELATED"/>
    <property type="match status" value="1"/>
</dbReference>
<keyword evidence="2" id="KW-0229">DNA integration</keyword>
<dbReference type="Gene3D" id="1.10.150.130">
    <property type="match status" value="1"/>
</dbReference>
<dbReference type="InterPro" id="IPR002104">
    <property type="entry name" value="Integrase_catalytic"/>
</dbReference>
<sequence length="408" mass="48268">MAEKRNKNRQLNKTQAAQDHKASPDKALEHAIEDYLLWMEAEGYSHASHKNYKQMLNQFLRFVKSGEFKWDDIFTLETLKSFQKLNGLTDTHAVRGLSRYLSEQKRISQPIEKTRQWVPQIYEEYLAYHEQRRQVPYRHIKQIRGVLAALHNYLQRHKIDLSSLEIEHIDAFLAEFFEPFAPATCRAYRSMLRGFLKYLHQERKIIKRDLAALVTSRRSYSQAKPPKFLRPPEIQKLFAGLRLSTPADIRTYAMVHLAYNLGLRPFEITRITLDDISFKKRELMLKDRKGNNPMTLPAPEHTIKSIAAYMLKVRSKSKYRTLFLSLYPPHRPIRPNTVGYHIKKCMKQVNLPSTPYWLRHTYAQNLIESGTPIFEIKEMMGHDKIESTKNYLHIHIKMMRKVLFDEEI</sequence>
<dbReference type="InterPro" id="IPR013762">
    <property type="entry name" value="Integrase-like_cat_sf"/>
</dbReference>
<comment type="caution">
    <text evidence="9">The sequence shown here is derived from an EMBL/GenBank/DDBJ whole genome shotgun (WGS) entry which is preliminary data.</text>
</comment>
<feature type="compositionally biased region" description="Basic residues" evidence="6">
    <location>
        <begin position="1"/>
        <end position="10"/>
    </location>
</feature>
<evidence type="ECO:0000256" key="5">
    <source>
        <dbReference type="PROSITE-ProRule" id="PRU01248"/>
    </source>
</evidence>
<dbReference type="InterPro" id="IPR011010">
    <property type="entry name" value="DNA_brk_join_enz"/>
</dbReference>
<dbReference type="InterPro" id="IPR044068">
    <property type="entry name" value="CB"/>
</dbReference>
<comment type="similarity">
    <text evidence="1">Belongs to the 'phage' integrase family.</text>
</comment>
<evidence type="ECO:0000313" key="9">
    <source>
        <dbReference type="EMBL" id="MBC8363358.1"/>
    </source>
</evidence>
<dbReference type="SUPFAM" id="SSF56349">
    <property type="entry name" value="DNA breaking-rejoining enzymes"/>
    <property type="match status" value="1"/>
</dbReference>
<name>A0A8J6NZ67_9BACT</name>
<feature type="domain" description="Core-binding (CB)" evidence="8">
    <location>
        <begin position="116"/>
        <end position="200"/>
    </location>
</feature>
<dbReference type="InterPro" id="IPR010998">
    <property type="entry name" value="Integrase_recombinase_N"/>
</dbReference>
<evidence type="ECO:0000259" key="8">
    <source>
        <dbReference type="PROSITE" id="PS51900"/>
    </source>
</evidence>
<dbReference type="AlphaFoldDB" id="A0A8J6NZ67"/>